<evidence type="ECO:0000256" key="5">
    <source>
        <dbReference type="ARBA" id="ARBA00011853"/>
    </source>
</evidence>
<dbReference type="STRING" id="669874.A0A1E4TXU9"/>
<dbReference type="InterPro" id="IPR055130">
    <property type="entry name" value="PreP_C"/>
</dbReference>
<evidence type="ECO:0000256" key="4">
    <source>
        <dbReference type="ARBA" id="ARBA00007575"/>
    </source>
</evidence>
<dbReference type="Pfam" id="PF05193">
    <property type="entry name" value="Peptidase_M16_C"/>
    <property type="match status" value="1"/>
</dbReference>
<dbReference type="InterPro" id="IPR013578">
    <property type="entry name" value="Peptidase_M16C_assoc"/>
</dbReference>
<dbReference type="PANTHER" id="PTHR43016:SF13">
    <property type="entry name" value="PRESEQUENCE PROTEASE, MITOCHONDRIAL"/>
    <property type="match status" value="1"/>
</dbReference>
<dbReference type="GO" id="GO:0005759">
    <property type="term" value="C:mitochondrial matrix"/>
    <property type="evidence" value="ECO:0007669"/>
    <property type="project" value="UniProtKB-SubCell"/>
</dbReference>
<dbReference type="FunFam" id="3.30.830.10:FF:000011">
    <property type="entry name" value="Presequence protease, mitochondrial"/>
    <property type="match status" value="1"/>
</dbReference>
<comment type="subcellular location">
    <subcellularLocation>
        <location evidence="3">Mitochondrion intermembrane space</location>
    </subcellularLocation>
    <subcellularLocation>
        <location evidence="2">Mitochondrion matrix</location>
    </subcellularLocation>
</comment>
<evidence type="ECO:0000256" key="7">
    <source>
        <dbReference type="ARBA" id="ARBA00022670"/>
    </source>
</evidence>
<dbReference type="OrthoDB" id="10250783at2759"/>
<protein>
    <recommendedName>
        <fullName evidence="6">Presequence protease, mitochondrial</fullName>
    </recommendedName>
    <alternativeName>
        <fullName evidence="13">Pitrilysin metalloproteinase</fullName>
    </alternativeName>
</protein>
<dbReference type="Gene3D" id="3.30.830.10">
    <property type="entry name" value="Metalloenzyme, LuxS/M16 peptidase-like"/>
    <property type="match status" value="4"/>
</dbReference>
<dbReference type="InterPro" id="IPR011249">
    <property type="entry name" value="Metalloenz_LuxS/M16"/>
</dbReference>
<keyword evidence="12" id="KW-0496">Mitochondrion</keyword>
<comment type="similarity">
    <text evidence="4">Belongs to the peptidase M16 family. PreP subfamily.</text>
</comment>
<evidence type="ECO:0000256" key="1">
    <source>
        <dbReference type="ARBA" id="ARBA00001947"/>
    </source>
</evidence>
<gene>
    <name evidence="16" type="ORF">PACTADRAFT_49825</name>
</gene>
<sequence length="1047" mass="118878">MLRGSGSLGVSRVNTKKLLCRASSGQAPRYDVDKMMAKYPIGLEANGFKVQRVVVVPEFSLTAVELSHERTGALHLHIDRDDKNNVFGIIFKTNPPNKTGVAHILEHTTLCGSEKYPVRDPFFKMLNRSLANFMNAMTAHDHTFYPFATTNKIDYKNLTDVYLDSTLKPLLREEDFQQEGWRLENENLKDKESPLIFKGVVYNEMKGQVSNSSYFFWIKFQESIYPSLNNSGGDPTKITDLTYWDLLDFHKQNYHPSNSKIFTYGDLKLIDILEKLNKNFKNFGKRSNKNIVKKHMPLLESKNIIIEGPIDTMVPLDKQFKTSITWYAGDPKDVYNTFLLKILSTLLNDGHSAPFYQELIEKGIGIDFSINSGVESMPEINLFTVGLQGLNEENSNKLEEIINDILIKVIEKGFESKRIQAIIQQLEISKKMESAEFGMNLLYSLIPGWVNDVDPLEMLKFNETIAKLNKDFIKKGDKIFIELIEKYLIKKPNFKFSMKPAENFQDLIIKEEQLRLNSKIKNLNDNEKKLLYERALKLENLQNEKEDLKCLPTLTVNDIPTRGDFVKVDVNENNITNSKCYKRFSPKTNGLTYFRALKTLGTEIPVDLIPYLPLFTECLTNLGTTDKSMSELEEEIKLYTGGISSSVSVSSSPFNIDEPILRFVLTGVAQNKNFNSVLKIWNTLLKETDFEKNLSKLSILIKSLANDNLNEIISSGHSFAKSYSSSKFSSKAVIDESLNGIKQVEFLNKLNKWNEEGLLLEKVVPNLIKLQELIVNKDNFRIMLTCDESIALTNEKLADDFINGLPSRTGKINSDKPTWSSLLLPSTLTKGSRFKNLIEIPSQVNFTSLSRPGIPYVTKDGASLQILSQILTFKKLHKEIREKGGAYGGGSSYDAINGIFNFYSYRDPNPTNSLQQFNDVMNNYIDKSFATTESFALLEEVSDDSLITTRDLDQAKLSIFQQIDAPISVREEGLNYFVHGINDQIRQERRDHLLNADLNDIKSAAEKFLVHGEGPTSEVIIGTLKDEDSKLISKKSGWNKVKLGVFD</sequence>
<keyword evidence="8" id="KW-0479">Metal-binding</keyword>
<evidence type="ECO:0000256" key="12">
    <source>
        <dbReference type="ARBA" id="ARBA00023128"/>
    </source>
</evidence>
<evidence type="ECO:0000313" key="16">
    <source>
        <dbReference type="EMBL" id="ODV96488.1"/>
    </source>
</evidence>
<evidence type="ECO:0000256" key="10">
    <source>
        <dbReference type="ARBA" id="ARBA00022833"/>
    </source>
</evidence>
<dbReference type="GO" id="GO:0004222">
    <property type="term" value="F:metalloendopeptidase activity"/>
    <property type="evidence" value="ECO:0007669"/>
    <property type="project" value="EnsemblFungi"/>
</dbReference>
<reference evidence="17" key="1">
    <citation type="submission" date="2016-05" db="EMBL/GenBank/DDBJ databases">
        <title>Comparative genomics of biotechnologically important yeasts.</title>
        <authorList>
            <consortium name="DOE Joint Genome Institute"/>
            <person name="Riley R."/>
            <person name="Haridas S."/>
            <person name="Wolfe K.H."/>
            <person name="Lopes M.R."/>
            <person name="Hittinger C.T."/>
            <person name="Goker M."/>
            <person name="Salamov A."/>
            <person name="Wisecaver J."/>
            <person name="Long T.M."/>
            <person name="Aerts A.L."/>
            <person name="Barry K."/>
            <person name="Choi C."/>
            <person name="Clum A."/>
            <person name="Coughlan A.Y."/>
            <person name="Deshpande S."/>
            <person name="Douglass A.P."/>
            <person name="Hanson S.J."/>
            <person name="Klenk H.-P."/>
            <person name="Labutti K."/>
            <person name="Lapidus A."/>
            <person name="Lindquist E."/>
            <person name="Lipzen A."/>
            <person name="Meier-Kolthoff J.P."/>
            <person name="Ohm R.A."/>
            <person name="Otillar R.P."/>
            <person name="Pangilinan J."/>
            <person name="Peng Y."/>
            <person name="Rokas A."/>
            <person name="Rosa C.A."/>
            <person name="Scheuner C."/>
            <person name="Sibirny A.A."/>
            <person name="Slot J.C."/>
            <person name="Stielow J.B."/>
            <person name="Sun H."/>
            <person name="Kurtzman C.P."/>
            <person name="Blackwell M."/>
            <person name="Grigoriev I.V."/>
            <person name="Jeffries T.W."/>
        </authorList>
    </citation>
    <scope>NUCLEOTIDE SEQUENCE [LARGE SCALE GENOMIC DNA]</scope>
    <source>
        <strain evidence="17">NRRL Y-2460</strain>
    </source>
</reference>
<proteinExistence type="inferred from homology"/>
<organism evidence="16 17">
    <name type="scientific">Pachysolen tannophilus NRRL Y-2460</name>
    <dbReference type="NCBI Taxonomy" id="669874"/>
    <lineage>
        <taxon>Eukaryota</taxon>
        <taxon>Fungi</taxon>
        <taxon>Dikarya</taxon>
        <taxon>Ascomycota</taxon>
        <taxon>Saccharomycotina</taxon>
        <taxon>Pichiomycetes</taxon>
        <taxon>Pachysolenaceae</taxon>
        <taxon>Pachysolen</taxon>
    </lineage>
</organism>
<dbReference type="GO" id="GO:0034982">
    <property type="term" value="P:mitochondrial protein processing"/>
    <property type="evidence" value="ECO:0007669"/>
    <property type="project" value="EnsemblFungi"/>
</dbReference>
<evidence type="ECO:0000259" key="15">
    <source>
        <dbReference type="SMART" id="SM01264"/>
    </source>
</evidence>
<keyword evidence="17" id="KW-1185">Reference proteome</keyword>
<dbReference type="GO" id="GO:0004176">
    <property type="term" value="F:ATP-dependent peptidase activity"/>
    <property type="evidence" value="ECO:0007669"/>
    <property type="project" value="EnsemblFungi"/>
</dbReference>
<dbReference type="GO" id="GO:0051603">
    <property type="term" value="P:proteolysis involved in protein catabolic process"/>
    <property type="evidence" value="ECO:0007669"/>
    <property type="project" value="EnsemblFungi"/>
</dbReference>
<evidence type="ECO:0000256" key="3">
    <source>
        <dbReference type="ARBA" id="ARBA00004569"/>
    </source>
</evidence>
<dbReference type="InterPro" id="IPR011765">
    <property type="entry name" value="Pept_M16_N"/>
</dbReference>
<evidence type="ECO:0000313" key="17">
    <source>
        <dbReference type="Proteomes" id="UP000094236"/>
    </source>
</evidence>
<dbReference type="PANTHER" id="PTHR43016">
    <property type="entry name" value="PRESEQUENCE PROTEASE"/>
    <property type="match status" value="1"/>
</dbReference>
<dbReference type="AlphaFoldDB" id="A0A1E4TXU9"/>
<evidence type="ECO:0000256" key="6">
    <source>
        <dbReference type="ARBA" id="ARBA00020167"/>
    </source>
</evidence>
<comment type="subunit">
    <text evidence="5">Monomer and homodimer; homodimerization is induced by binding of the substrate.</text>
</comment>
<name>A0A1E4TXU9_PACTA</name>
<evidence type="ECO:0000256" key="13">
    <source>
        <dbReference type="ARBA" id="ARBA00034552"/>
    </source>
</evidence>
<dbReference type="SMART" id="SM01264">
    <property type="entry name" value="M16C_associated"/>
    <property type="match status" value="1"/>
</dbReference>
<accession>A0A1E4TXU9</accession>
<dbReference type="EMBL" id="KV454013">
    <property type="protein sequence ID" value="ODV96488.1"/>
    <property type="molecule type" value="Genomic_DNA"/>
</dbReference>
<comment type="cofactor">
    <cofactor evidence="1">
        <name>Zn(2+)</name>
        <dbReference type="ChEBI" id="CHEBI:29105"/>
    </cofactor>
</comment>
<dbReference type="FunFam" id="3.30.830.10:FF:000009">
    <property type="entry name" value="Presequence protease, mitochondrial"/>
    <property type="match status" value="1"/>
</dbReference>
<evidence type="ECO:0000256" key="9">
    <source>
        <dbReference type="ARBA" id="ARBA00022801"/>
    </source>
</evidence>
<keyword evidence="10" id="KW-0862">Zinc</keyword>
<keyword evidence="7" id="KW-0645">Protease</keyword>
<evidence type="ECO:0000256" key="11">
    <source>
        <dbReference type="ARBA" id="ARBA00023049"/>
    </source>
</evidence>
<dbReference type="Proteomes" id="UP000094236">
    <property type="component" value="Unassembled WGS sequence"/>
</dbReference>
<dbReference type="SUPFAM" id="SSF63411">
    <property type="entry name" value="LuxS/MPP-like metallohydrolase"/>
    <property type="match status" value="4"/>
</dbReference>
<dbReference type="Pfam" id="PF22516">
    <property type="entry name" value="PreP_C"/>
    <property type="match status" value="1"/>
</dbReference>
<comment type="function">
    <text evidence="14">Degrades mitochondrial transit peptides after their cleavage in the intermembrane space or in the matrix, and presequence peptides; clearance of these peptides is required to keep the presequence processing machinery running. Preferentially cleaves the N-terminal side of paired basic amino acid residues. Also degrades other unstructured peptides. May function as an ATP-dependent peptidase as opposed to a metalloendopeptidase.</text>
</comment>
<dbReference type="InterPro" id="IPR007863">
    <property type="entry name" value="Peptidase_M16_C"/>
</dbReference>
<dbReference type="Pfam" id="PF00675">
    <property type="entry name" value="Peptidase_M16"/>
    <property type="match status" value="1"/>
</dbReference>
<dbReference type="GO" id="GO:0008270">
    <property type="term" value="F:zinc ion binding"/>
    <property type="evidence" value="ECO:0007669"/>
    <property type="project" value="EnsemblFungi"/>
</dbReference>
<feature type="domain" description="Peptidase M16C associated" evidence="15">
    <location>
        <begin position="498"/>
        <end position="750"/>
    </location>
</feature>
<keyword evidence="11" id="KW-0482">Metalloprotease</keyword>
<dbReference type="GO" id="GO:0005758">
    <property type="term" value="C:mitochondrial intermembrane space"/>
    <property type="evidence" value="ECO:0007669"/>
    <property type="project" value="UniProtKB-SubCell"/>
</dbReference>
<evidence type="ECO:0000256" key="8">
    <source>
        <dbReference type="ARBA" id="ARBA00022723"/>
    </source>
</evidence>
<keyword evidence="9" id="KW-0378">Hydrolase</keyword>
<evidence type="ECO:0000256" key="2">
    <source>
        <dbReference type="ARBA" id="ARBA00004305"/>
    </source>
</evidence>
<evidence type="ECO:0000256" key="14">
    <source>
        <dbReference type="ARBA" id="ARBA00045897"/>
    </source>
</evidence>
<dbReference type="Pfam" id="PF08367">
    <property type="entry name" value="M16C_assoc"/>
    <property type="match status" value="1"/>
</dbReference>